<dbReference type="CDD" id="cd07724">
    <property type="entry name" value="POD-like_MBL-fold"/>
    <property type="match status" value="1"/>
</dbReference>
<proteinExistence type="predicted"/>
<dbReference type="RefSeq" id="WP_084339321.1">
    <property type="nucleotide sequence ID" value="NZ_FNFD01000013.1"/>
</dbReference>
<dbReference type="GO" id="GO:0046872">
    <property type="term" value="F:metal ion binding"/>
    <property type="evidence" value="ECO:0007669"/>
    <property type="project" value="UniProtKB-KW"/>
</dbReference>
<evidence type="ECO:0000259" key="2">
    <source>
        <dbReference type="SMART" id="SM00849"/>
    </source>
</evidence>
<dbReference type="InterPro" id="IPR051682">
    <property type="entry name" value="Mito_Persulfide_Diox"/>
</dbReference>
<keyword evidence="4" id="KW-1185">Reference proteome</keyword>
<protein>
    <submittedName>
        <fullName evidence="3">Glyoxylase, beta-lactamase superfamily II</fullName>
    </submittedName>
</protein>
<feature type="domain" description="Metallo-beta-lactamase" evidence="2">
    <location>
        <begin position="14"/>
        <end position="204"/>
    </location>
</feature>
<dbReference type="InterPro" id="IPR044528">
    <property type="entry name" value="POD-like_MBL-fold"/>
</dbReference>
<dbReference type="GO" id="GO:0050313">
    <property type="term" value="F:sulfur dioxygenase activity"/>
    <property type="evidence" value="ECO:0007669"/>
    <property type="project" value="InterPro"/>
</dbReference>
<dbReference type="GO" id="GO:0070813">
    <property type="term" value="P:hydrogen sulfide metabolic process"/>
    <property type="evidence" value="ECO:0007669"/>
    <property type="project" value="TreeGrafter"/>
</dbReference>
<dbReference type="Gene3D" id="3.60.15.10">
    <property type="entry name" value="Ribonuclease Z/Hydroxyacylglutathione hydrolase-like"/>
    <property type="match status" value="1"/>
</dbReference>
<evidence type="ECO:0000313" key="4">
    <source>
        <dbReference type="Proteomes" id="UP000198706"/>
    </source>
</evidence>
<organism evidence="3 4">
    <name type="scientific">Pseudomonas indica</name>
    <dbReference type="NCBI Taxonomy" id="137658"/>
    <lineage>
        <taxon>Bacteria</taxon>
        <taxon>Pseudomonadati</taxon>
        <taxon>Pseudomonadota</taxon>
        <taxon>Gammaproteobacteria</taxon>
        <taxon>Pseudomonadales</taxon>
        <taxon>Pseudomonadaceae</taxon>
        <taxon>Pseudomonas</taxon>
    </lineage>
</organism>
<dbReference type="InterPro" id="IPR036866">
    <property type="entry name" value="RibonucZ/Hydroxyglut_hydro"/>
</dbReference>
<dbReference type="EMBL" id="FNFD01000013">
    <property type="protein sequence ID" value="SDL00583.1"/>
    <property type="molecule type" value="Genomic_DNA"/>
</dbReference>
<evidence type="ECO:0000313" key="3">
    <source>
        <dbReference type="EMBL" id="SDL00583.1"/>
    </source>
</evidence>
<accession>A0A1G9GJY0</accession>
<dbReference type="PANTHER" id="PTHR43084:SF1">
    <property type="entry name" value="PERSULFIDE DIOXYGENASE ETHE1, MITOCHONDRIAL"/>
    <property type="match status" value="1"/>
</dbReference>
<sequence>MQPHVEAFFDPNTFTYSYVVSDPATGRCAIVDSVLDYDPAAGRTSFASADRLIAYVRAQGLTVEWLLETHVHADHLSAAPYLKRELGGRLAIGDHITVVQGVFGKLFNAGSEFATDGSQFDHLFHDGDRFTIGTLEARALHTPGHTPACMTYVIGDAAFVGDTLFMPDYGTARCDFPGGDARVLYRSIRTLFELPDDTRLFMCHDYKAPGREDFRYQTSVAEERAHNVHVHEGVSEDDFVAMRSARDATLGMPTLILPSVQVNMRAGELPPAEGNGTRYLKIPLNVL</sequence>
<gene>
    <name evidence="3" type="ORF">SAMN05216186_11345</name>
</gene>
<dbReference type="PANTHER" id="PTHR43084">
    <property type="entry name" value="PERSULFIDE DIOXYGENASE ETHE1"/>
    <property type="match status" value="1"/>
</dbReference>
<evidence type="ECO:0000256" key="1">
    <source>
        <dbReference type="ARBA" id="ARBA00022723"/>
    </source>
</evidence>
<dbReference type="STRING" id="137658.SAMN05216186_11345"/>
<dbReference type="Pfam" id="PF00753">
    <property type="entry name" value="Lactamase_B"/>
    <property type="match status" value="1"/>
</dbReference>
<dbReference type="FunFam" id="3.60.15.10:FF:000033">
    <property type="entry name" value="MBL fold metallo-hydrolase"/>
    <property type="match status" value="1"/>
</dbReference>
<dbReference type="AlphaFoldDB" id="A0A1G9GJY0"/>
<dbReference type="SUPFAM" id="SSF56281">
    <property type="entry name" value="Metallo-hydrolase/oxidoreductase"/>
    <property type="match status" value="1"/>
</dbReference>
<dbReference type="InterPro" id="IPR001279">
    <property type="entry name" value="Metallo-B-lactamas"/>
</dbReference>
<dbReference type="SMART" id="SM00849">
    <property type="entry name" value="Lactamase_B"/>
    <property type="match status" value="1"/>
</dbReference>
<dbReference type="GO" id="GO:0006749">
    <property type="term" value="P:glutathione metabolic process"/>
    <property type="evidence" value="ECO:0007669"/>
    <property type="project" value="InterPro"/>
</dbReference>
<keyword evidence="1" id="KW-0479">Metal-binding</keyword>
<dbReference type="Proteomes" id="UP000198706">
    <property type="component" value="Unassembled WGS sequence"/>
</dbReference>
<reference evidence="3 4" key="1">
    <citation type="submission" date="2016-10" db="EMBL/GenBank/DDBJ databases">
        <authorList>
            <person name="de Groot N.N."/>
        </authorList>
    </citation>
    <scope>NUCLEOTIDE SEQUENCE [LARGE SCALE GENOMIC DNA]</scope>
    <source>
        <strain evidence="3 4">JCM 21544</strain>
    </source>
</reference>
<name>A0A1G9GJY0_9PSED</name>